<comment type="caution">
    <text evidence="1">The sequence shown here is derived from an EMBL/GenBank/DDBJ whole genome shotgun (WGS) entry which is preliminary data.</text>
</comment>
<gene>
    <name evidence="1" type="ORF">NC992_09415</name>
</gene>
<evidence type="ECO:0008006" key="3">
    <source>
        <dbReference type="Google" id="ProtNLM"/>
    </source>
</evidence>
<evidence type="ECO:0000313" key="1">
    <source>
        <dbReference type="EMBL" id="MEP0947087.1"/>
    </source>
</evidence>
<protein>
    <recommendedName>
        <fullName evidence="3">Serine/threonine protein kinase</fullName>
    </recommendedName>
</protein>
<keyword evidence="2" id="KW-1185">Reference proteome</keyword>
<proteinExistence type="predicted"/>
<name>A0ABV0K562_9CYAN</name>
<evidence type="ECO:0000313" key="2">
    <source>
        <dbReference type="Proteomes" id="UP001482513"/>
    </source>
</evidence>
<reference evidence="1 2" key="1">
    <citation type="submission" date="2022-04" db="EMBL/GenBank/DDBJ databases">
        <title>Positive selection, recombination, and allopatry shape intraspecific diversity of widespread and dominant cyanobacteria.</title>
        <authorList>
            <person name="Wei J."/>
            <person name="Shu W."/>
            <person name="Hu C."/>
        </authorList>
    </citation>
    <scope>NUCLEOTIDE SEQUENCE [LARGE SCALE GENOMIC DNA]</scope>
    <source>
        <strain evidence="1 2">DQ-A4</strain>
    </source>
</reference>
<dbReference type="EMBL" id="JAMPKX010000003">
    <property type="protein sequence ID" value="MEP0947087.1"/>
    <property type="molecule type" value="Genomic_DNA"/>
</dbReference>
<dbReference type="Proteomes" id="UP001482513">
    <property type="component" value="Unassembled WGS sequence"/>
</dbReference>
<organism evidence="1 2">
    <name type="scientific">Leptolyngbya subtilissima DQ-A4</name>
    <dbReference type="NCBI Taxonomy" id="2933933"/>
    <lineage>
        <taxon>Bacteria</taxon>
        <taxon>Bacillati</taxon>
        <taxon>Cyanobacteriota</taxon>
        <taxon>Cyanophyceae</taxon>
        <taxon>Leptolyngbyales</taxon>
        <taxon>Leptolyngbyaceae</taxon>
        <taxon>Leptolyngbya group</taxon>
        <taxon>Leptolyngbya</taxon>
    </lineage>
</organism>
<dbReference type="RefSeq" id="WP_190701239.1">
    <property type="nucleotide sequence ID" value="NZ_JAMPKX010000003.1"/>
</dbReference>
<sequence>MKTQIGLSRWFGLAAGLGLLVAGGAAISIVTQAEPSLAQTAEESALPQVWRPASEADEALIWRFVLQSPMGVAALNQLAIEGFISPLCEKTLYTHATYESFQTLLQVQCPTPGGVSTARAYDEMRVTFNRFEDTIDTFSVERIYTD</sequence>
<accession>A0ABV0K562</accession>